<dbReference type="Proteomes" id="UP001212841">
    <property type="component" value="Unassembled WGS sequence"/>
</dbReference>
<feature type="region of interest" description="Disordered" evidence="1">
    <location>
        <begin position="183"/>
        <end position="202"/>
    </location>
</feature>
<evidence type="ECO:0000313" key="3">
    <source>
        <dbReference type="Proteomes" id="UP001212841"/>
    </source>
</evidence>
<accession>A0AAD5S3C0</accession>
<dbReference type="EMBL" id="JADGJD010001579">
    <property type="protein sequence ID" value="KAJ3040171.1"/>
    <property type="molecule type" value="Genomic_DNA"/>
</dbReference>
<comment type="caution">
    <text evidence="2">The sequence shown here is derived from an EMBL/GenBank/DDBJ whole genome shotgun (WGS) entry which is preliminary data.</text>
</comment>
<reference evidence="2" key="1">
    <citation type="submission" date="2020-05" db="EMBL/GenBank/DDBJ databases">
        <title>Phylogenomic resolution of chytrid fungi.</title>
        <authorList>
            <person name="Stajich J.E."/>
            <person name="Amses K."/>
            <person name="Simmons R."/>
            <person name="Seto K."/>
            <person name="Myers J."/>
            <person name="Bonds A."/>
            <person name="Quandt C.A."/>
            <person name="Barry K."/>
            <person name="Liu P."/>
            <person name="Grigoriev I."/>
            <person name="Longcore J.E."/>
            <person name="James T.Y."/>
        </authorList>
    </citation>
    <scope>NUCLEOTIDE SEQUENCE</scope>
    <source>
        <strain evidence="2">JEL0318</strain>
    </source>
</reference>
<evidence type="ECO:0000313" key="2">
    <source>
        <dbReference type="EMBL" id="KAJ3040171.1"/>
    </source>
</evidence>
<sequence>MIGVCECLKPIVVMWNMFTGPKFDPIHGSASLSDPLDEVCQQLLANLNTGPDFRNAFIVAKRKVDWNIGNFNMKSYRPKLHPQDIEAKLENRRVFKNAFPECFIHSDRADVTHHEDEELRLNPEAYAEYILTLVDERKFMEKHLRCMDQDWREMAGKITRDIFKTSENNELKSDIKTIVRNNSTTSVTSSRSSTTLSESPDLPPKSFLQSVAAVITSPFASSPTASPLEIVRELTTEGMALVDEAYDRAVESFRETLRVFGSSMNVGVMDTEEKYLIVAKACTHYNGTQTYDVKTNNCQTFVNHVLSHLHIPPFNPQDEFAVFWHSISKTGTSEFRYKNQVFHNRKEFDVWVGKHWDQERRFWDRRLLVCFDEMMERRFEREVDTRNGDGNEEKGGVGGEVEEHVWGPRTGDWVRYLAEFEEELRKRPKGEI</sequence>
<keyword evidence="3" id="KW-1185">Reference proteome</keyword>
<name>A0AAD5S3C0_9FUNG</name>
<dbReference type="AlphaFoldDB" id="A0AAD5S3C0"/>
<feature type="compositionally biased region" description="Low complexity" evidence="1">
    <location>
        <begin position="183"/>
        <end position="199"/>
    </location>
</feature>
<organism evidence="2 3">
    <name type="scientific">Rhizophlyctis rosea</name>
    <dbReference type="NCBI Taxonomy" id="64517"/>
    <lineage>
        <taxon>Eukaryota</taxon>
        <taxon>Fungi</taxon>
        <taxon>Fungi incertae sedis</taxon>
        <taxon>Chytridiomycota</taxon>
        <taxon>Chytridiomycota incertae sedis</taxon>
        <taxon>Chytridiomycetes</taxon>
        <taxon>Rhizophlyctidales</taxon>
        <taxon>Rhizophlyctidaceae</taxon>
        <taxon>Rhizophlyctis</taxon>
    </lineage>
</organism>
<feature type="region of interest" description="Disordered" evidence="1">
    <location>
        <begin position="384"/>
        <end position="404"/>
    </location>
</feature>
<gene>
    <name evidence="2" type="ORF">HK097_002625</name>
</gene>
<evidence type="ECO:0008006" key="4">
    <source>
        <dbReference type="Google" id="ProtNLM"/>
    </source>
</evidence>
<protein>
    <recommendedName>
        <fullName evidence="4">PPPDE domain-containing protein</fullName>
    </recommendedName>
</protein>
<evidence type="ECO:0000256" key="1">
    <source>
        <dbReference type="SAM" id="MobiDB-lite"/>
    </source>
</evidence>
<proteinExistence type="predicted"/>